<keyword evidence="3" id="KW-1185">Reference proteome</keyword>
<accession>A0A8C9VQ33</accession>
<name>A0A8C9VQ33_SCLFO</name>
<reference evidence="2" key="2">
    <citation type="submission" date="2025-08" db="UniProtKB">
        <authorList>
            <consortium name="Ensembl"/>
        </authorList>
    </citation>
    <scope>IDENTIFICATION</scope>
</reference>
<reference evidence="2" key="3">
    <citation type="submission" date="2025-09" db="UniProtKB">
        <authorList>
            <consortium name="Ensembl"/>
        </authorList>
    </citation>
    <scope>IDENTIFICATION</scope>
</reference>
<sequence>MLFFKVTYDVKVLTIIYPFIQLSNFYWSNSGSVPFGSKDSSSNNYATSCLYFNSFYLCMYLCIYFFIIFVRLKFMFGSSALHALDLVDHRSVTCLSSPSGRKVFQVVGASGNFYTCYISVHYCPCPAFAFSVLRRNESLLVKHCPLHVFTPTVLTHYICVFSSNYRRYRKWKSGLLHSGLRMKVSHLLQTEQGFIACLQIGKTSAIESYIESCSKVISTTDVMMSLILLSGE</sequence>
<dbReference type="OrthoDB" id="337581at2759"/>
<dbReference type="AlphaFoldDB" id="A0A8C9VQ33"/>
<evidence type="ECO:0000256" key="1">
    <source>
        <dbReference type="SAM" id="Phobius"/>
    </source>
</evidence>
<dbReference type="Proteomes" id="UP000694397">
    <property type="component" value="Chromosome 4"/>
</dbReference>
<keyword evidence="1" id="KW-0472">Membrane</keyword>
<feature type="transmembrane region" description="Helical" evidence="1">
    <location>
        <begin position="12"/>
        <end position="30"/>
    </location>
</feature>
<keyword evidence="1" id="KW-0812">Transmembrane</keyword>
<dbReference type="GO" id="GO:0000724">
    <property type="term" value="P:double-strand break repair via homologous recombination"/>
    <property type="evidence" value="ECO:0007669"/>
    <property type="project" value="TreeGrafter"/>
</dbReference>
<dbReference type="PANTHER" id="PTHR28498">
    <property type="entry name" value="ZINC FINGER SWIM DOMAIN-CONTAINING PROTEIN 7"/>
    <property type="match status" value="1"/>
</dbReference>
<dbReference type="Ensembl" id="ENSSFOT00015076235.1">
    <property type="protein sequence ID" value="ENSSFOP00015063204.1"/>
    <property type="gene ID" value="ENSSFOG00015015135.2"/>
</dbReference>
<dbReference type="GeneTree" id="ENSGT00390000017523"/>
<evidence type="ECO:0000313" key="3">
    <source>
        <dbReference type="Proteomes" id="UP000694397"/>
    </source>
</evidence>
<dbReference type="GO" id="GO:0097196">
    <property type="term" value="C:Shu complex"/>
    <property type="evidence" value="ECO:0007669"/>
    <property type="project" value="TreeGrafter"/>
</dbReference>
<evidence type="ECO:0000313" key="2">
    <source>
        <dbReference type="Ensembl" id="ENSSFOP00015063204.1"/>
    </source>
</evidence>
<proteinExistence type="predicted"/>
<feature type="transmembrane region" description="Helical" evidence="1">
    <location>
        <begin position="50"/>
        <end position="70"/>
    </location>
</feature>
<gene>
    <name evidence="2" type="primary">ZSWIM7</name>
    <name evidence="2" type="synonym">zswim7</name>
</gene>
<reference evidence="2 3" key="1">
    <citation type="submission" date="2019-04" db="EMBL/GenBank/DDBJ databases">
        <authorList>
            <consortium name="Wellcome Sanger Institute Data Sharing"/>
        </authorList>
    </citation>
    <scope>NUCLEOTIDE SEQUENCE [LARGE SCALE GENOMIC DNA]</scope>
</reference>
<keyword evidence="1" id="KW-1133">Transmembrane helix</keyword>
<organism evidence="2 3">
    <name type="scientific">Scleropages formosus</name>
    <name type="common">Asian bonytongue</name>
    <name type="synonym">Osteoglossum formosum</name>
    <dbReference type="NCBI Taxonomy" id="113540"/>
    <lineage>
        <taxon>Eukaryota</taxon>
        <taxon>Metazoa</taxon>
        <taxon>Chordata</taxon>
        <taxon>Craniata</taxon>
        <taxon>Vertebrata</taxon>
        <taxon>Euteleostomi</taxon>
        <taxon>Actinopterygii</taxon>
        <taxon>Neopterygii</taxon>
        <taxon>Teleostei</taxon>
        <taxon>Osteoglossocephala</taxon>
        <taxon>Osteoglossomorpha</taxon>
        <taxon>Osteoglossiformes</taxon>
        <taxon>Osteoglossidae</taxon>
        <taxon>Scleropages</taxon>
    </lineage>
</organism>
<dbReference type="PANTHER" id="PTHR28498:SF1">
    <property type="entry name" value="ZINC FINGER SWIM DOMAIN-CONTAINING PROTEIN 7"/>
    <property type="match status" value="1"/>
</dbReference>
<protein>
    <submittedName>
        <fullName evidence="2">Zinc finger, SWIM-type containing 7</fullName>
    </submittedName>
</protein>